<gene>
    <name evidence="10" type="ORF">Pla52o_14460</name>
</gene>
<feature type="domain" description="ABC transmembrane type-1" evidence="9">
    <location>
        <begin position="7"/>
        <end position="212"/>
    </location>
</feature>
<evidence type="ECO:0000256" key="1">
    <source>
        <dbReference type="ARBA" id="ARBA00004429"/>
    </source>
</evidence>
<reference evidence="10 11" key="1">
    <citation type="submission" date="2019-02" db="EMBL/GenBank/DDBJ databases">
        <title>Deep-cultivation of Planctomycetes and their phenomic and genomic characterization uncovers novel biology.</title>
        <authorList>
            <person name="Wiegand S."/>
            <person name="Jogler M."/>
            <person name="Boedeker C."/>
            <person name="Pinto D."/>
            <person name="Vollmers J."/>
            <person name="Rivas-Marin E."/>
            <person name="Kohn T."/>
            <person name="Peeters S.H."/>
            <person name="Heuer A."/>
            <person name="Rast P."/>
            <person name="Oberbeckmann S."/>
            <person name="Bunk B."/>
            <person name="Jeske O."/>
            <person name="Meyerdierks A."/>
            <person name="Storesund J.E."/>
            <person name="Kallscheuer N."/>
            <person name="Luecker S."/>
            <person name="Lage O.M."/>
            <person name="Pohl T."/>
            <person name="Merkel B.J."/>
            <person name="Hornburger P."/>
            <person name="Mueller R.-W."/>
            <person name="Bruemmer F."/>
            <person name="Labrenz M."/>
            <person name="Spormann A.M."/>
            <person name="Op Den Camp H."/>
            <person name="Overmann J."/>
            <person name="Amann R."/>
            <person name="Jetten M.S.M."/>
            <person name="Mascher T."/>
            <person name="Medema M.H."/>
            <person name="Devos D.P."/>
            <person name="Kaster A.-K."/>
            <person name="Ovreas L."/>
            <person name="Rohde M."/>
            <person name="Galperin M.Y."/>
            <person name="Jogler C."/>
        </authorList>
    </citation>
    <scope>NUCLEOTIDE SEQUENCE [LARGE SCALE GENOMIC DNA]</scope>
    <source>
        <strain evidence="10 11">Pla52o</strain>
    </source>
</reference>
<dbReference type="PANTHER" id="PTHR43357">
    <property type="entry name" value="INNER MEMBRANE ABC TRANSPORTER PERMEASE PROTEIN YDCV"/>
    <property type="match status" value="1"/>
</dbReference>
<keyword evidence="6 8" id="KW-1133">Transmembrane helix</keyword>
<organism evidence="10 11">
    <name type="scientific">Novipirellula galeiformis</name>
    <dbReference type="NCBI Taxonomy" id="2528004"/>
    <lineage>
        <taxon>Bacteria</taxon>
        <taxon>Pseudomonadati</taxon>
        <taxon>Planctomycetota</taxon>
        <taxon>Planctomycetia</taxon>
        <taxon>Pirellulales</taxon>
        <taxon>Pirellulaceae</taxon>
        <taxon>Novipirellula</taxon>
    </lineage>
</organism>
<dbReference type="EMBL" id="SJPT01000002">
    <property type="protein sequence ID" value="TWU25148.1"/>
    <property type="molecule type" value="Genomic_DNA"/>
</dbReference>
<feature type="domain" description="ABC transmembrane type-1" evidence="9">
    <location>
        <begin position="305"/>
        <end position="498"/>
    </location>
</feature>
<dbReference type="Proteomes" id="UP000316304">
    <property type="component" value="Unassembled WGS sequence"/>
</dbReference>
<evidence type="ECO:0000256" key="6">
    <source>
        <dbReference type="ARBA" id="ARBA00022989"/>
    </source>
</evidence>
<keyword evidence="2" id="KW-0813">Transport</keyword>
<proteinExistence type="predicted"/>
<accession>A0A5C6CL28</accession>
<evidence type="ECO:0000256" key="2">
    <source>
        <dbReference type="ARBA" id="ARBA00022448"/>
    </source>
</evidence>
<name>A0A5C6CL28_9BACT</name>
<keyword evidence="3" id="KW-1003">Cell membrane</keyword>
<dbReference type="GO" id="GO:0005886">
    <property type="term" value="C:plasma membrane"/>
    <property type="evidence" value="ECO:0007669"/>
    <property type="project" value="UniProtKB-SubCell"/>
</dbReference>
<evidence type="ECO:0000256" key="4">
    <source>
        <dbReference type="ARBA" id="ARBA00022519"/>
    </source>
</evidence>
<feature type="transmembrane region" description="Helical" evidence="8">
    <location>
        <begin position="137"/>
        <end position="160"/>
    </location>
</feature>
<dbReference type="PANTHER" id="PTHR43357:SF3">
    <property type="entry name" value="FE(3+)-TRANSPORT SYSTEM PERMEASE PROTEIN FBPB 2"/>
    <property type="match status" value="1"/>
</dbReference>
<evidence type="ECO:0000256" key="3">
    <source>
        <dbReference type="ARBA" id="ARBA00022475"/>
    </source>
</evidence>
<protein>
    <recommendedName>
        <fullName evidence="9">ABC transmembrane type-1 domain-containing protein</fullName>
    </recommendedName>
</protein>
<feature type="transmembrane region" description="Helical" evidence="8">
    <location>
        <begin position="242"/>
        <end position="267"/>
    </location>
</feature>
<dbReference type="OrthoDB" id="282704at2"/>
<evidence type="ECO:0000313" key="10">
    <source>
        <dbReference type="EMBL" id="TWU25148.1"/>
    </source>
</evidence>
<feature type="transmembrane region" description="Helical" evidence="8">
    <location>
        <begin position="429"/>
        <end position="447"/>
    </location>
</feature>
<feature type="transmembrane region" description="Helical" evidence="8">
    <location>
        <begin position="307"/>
        <end position="330"/>
    </location>
</feature>
<dbReference type="Gene3D" id="1.10.3720.10">
    <property type="entry name" value="MetI-like"/>
    <property type="match status" value="2"/>
</dbReference>
<feature type="transmembrane region" description="Helical" evidence="8">
    <location>
        <begin position="12"/>
        <end position="36"/>
    </location>
</feature>
<keyword evidence="5 8" id="KW-0812">Transmembrane</keyword>
<dbReference type="SUPFAM" id="SSF161098">
    <property type="entry name" value="MetI-like"/>
    <property type="match status" value="2"/>
</dbReference>
<keyword evidence="11" id="KW-1185">Reference proteome</keyword>
<feature type="transmembrane region" description="Helical" evidence="8">
    <location>
        <begin position="377"/>
        <end position="397"/>
    </location>
</feature>
<evidence type="ECO:0000313" key="11">
    <source>
        <dbReference type="Proteomes" id="UP000316304"/>
    </source>
</evidence>
<feature type="transmembrane region" description="Helical" evidence="8">
    <location>
        <begin position="48"/>
        <end position="67"/>
    </location>
</feature>
<evidence type="ECO:0000259" key="9">
    <source>
        <dbReference type="PROSITE" id="PS50928"/>
    </source>
</evidence>
<keyword evidence="7 8" id="KW-0472">Membrane</keyword>
<keyword evidence="4" id="KW-0997">Cell inner membrane</keyword>
<dbReference type="PROSITE" id="PS50928">
    <property type="entry name" value="ABC_TM1"/>
    <property type="match status" value="2"/>
</dbReference>
<dbReference type="AlphaFoldDB" id="A0A5C6CL28"/>
<evidence type="ECO:0000256" key="7">
    <source>
        <dbReference type="ARBA" id="ARBA00023136"/>
    </source>
</evidence>
<sequence length="513" mass="56025">MNWWEPLLPTLRLITVTIVSSLALGIPAAWAATTLARHRKPAPQITQLFLLLMVVAIATPMILHAAAWEATAGKFGWLSLSQTATRWVPGFAGLFACGWIHGIFGSAIVTLATWYGTQLVPQSLLQGASLDAPPLRIWWTVQLPLAWPWILSATILNAALAATEMTVVDLYGYRTIADAFYLRYAIDPNLTSIMVTLALPMCFAFALITVLLSKMRSLRSESGAVQFDGWASGSVSERPSRWITYVAVAILFLALLLIIAIPIAGLIGKLGHDVIVEGGNRSAHWSWSRAIHELVVAPRTFASEYQWTLMLGGLTGLLATAFAWPLAAIGRQHRRAETMIDVISVMLFCIPGPIIGMAVVSLFQVPFPGSRFLYETTIIPTVLAISVRATTIAYWILRSGYRGIPEHVLESVKLESTLSRRIWQIDRPLLATSLLISVIAAGIVASGDVPVTLPVAPPGVSTVGTRLFGLLHSGARYQEAALAAWYLGLVCLMILITATHVRRRHDKMVSRFH</sequence>
<evidence type="ECO:0000256" key="5">
    <source>
        <dbReference type="ARBA" id="ARBA00022692"/>
    </source>
</evidence>
<feature type="transmembrane region" description="Helical" evidence="8">
    <location>
        <begin position="190"/>
        <end position="212"/>
    </location>
</feature>
<feature type="transmembrane region" description="Helical" evidence="8">
    <location>
        <begin position="480"/>
        <end position="501"/>
    </location>
</feature>
<feature type="transmembrane region" description="Helical" evidence="8">
    <location>
        <begin position="342"/>
        <end position="365"/>
    </location>
</feature>
<feature type="transmembrane region" description="Helical" evidence="8">
    <location>
        <begin position="87"/>
        <end position="116"/>
    </location>
</feature>
<evidence type="ECO:0000256" key="8">
    <source>
        <dbReference type="SAM" id="Phobius"/>
    </source>
</evidence>
<dbReference type="InterPro" id="IPR035906">
    <property type="entry name" value="MetI-like_sf"/>
</dbReference>
<dbReference type="InterPro" id="IPR000515">
    <property type="entry name" value="MetI-like"/>
</dbReference>
<dbReference type="GO" id="GO:0055085">
    <property type="term" value="P:transmembrane transport"/>
    <property type="evidence" value="ECO:0007669"/>
    <property type="project" value="InterPro"/>
</dbReference>
<comment type="subcellular location">
    <subcellularLocation>
        <location evidence="1">Cell inner membrane</location>
        <topology evidence="1">Multi-pass membrane protein</topology>
    </subcellularLocation>
</comment>
<comment type="caution">
    <text evidence="10">The sequence shown here is derived from an EMBL/GenBank/DDBJ whole genome shotgun (WGS) entry which is preliminary data.</text>
</comment>
<dbReference type="RefSeq" id="WP_146593829.1">
    <property type="nucleotide sequence ID" value="NZ_SJPT01000002.1"/>
</dbReference>